<gene>
    <name evidence="2" type="ORF">O3M35_006902</name>
</gene>
<reference evidence="2 3" key="1">
    <citation type="submission" date="2022-12" db="EMBL/GenBank/DDBJ databases">
        <title>Chromosome-level genome assembly of true bugs.</title>
        <authorList>
            <person name="Ma L."/>
            <person name="Li H."/>
        </authorList>
    </citation>
    <scope>NUCLEOTIDE SEQUENCE [LARGE SCALE GENOMIC DNA]</scope>
    <source>
        <strain evidence="2">Lab_2022b</strain>
    </source>
</reference>
<accession>A0AAW1DMD1</accession>
<feature type="region of interest" description="Disordered" evidence="1">
    <location>
        <begin position="373"/>
        <end position="422"/>
    </location>
</feature>
<feature type="region of interest" description="Disordered" evidence="1">
    <location>
        <begin position="635"/>
        <end position="705"/>
    </location>
</feature>
<dbReference type="AlphaFoldDB" id="A0AAW1DMD1"/>
<proteinExistence type="predicted"/>
<feature type="compositionally biased region" description="Basic and acidic residues" evidence="1">
    <location>
        <begin position="435"/>
        <end position="461"/>
    </location>
</feature>
<dbReference type="Proteomes" id="UP001461498">
    <property type="component" value="Unassembled WGS sequence"/>
</dbReference>
<evidence type="ECO:0000313" key="2">
    <source>
        <dbReference type="EMBL" id="KAK9509634.1"/>
    </source>
</evidence>
<feature type="region of interest" description="Disordered" evidence="1">
    <location>
        <begin position="154"/>
        <end position="174"/>
    </location>
</feature>
<feature type="region of interest" description="Disordered" evidence="1">
    <location>
        <begin position="435"/>
        <end position="522"/>
    </location>
</feature>
<dbReference type="EMBL" id="JAPXFL010000003">
    <property type="protein sequence ID" value="KAK9509634.1"/>
    <property type="molecule type" value="Genomic_DNA"/>
</dbReference>
<protein>
    <submittedName>
        <fullName evidence="2">Uncharacterized protein</fullName>
    </submittedName>
</protein>
<keyword evidence="3" id="KW-1185">Reference proteome</keyword>
<feature type="compositionally biased region" description="Basic and acidic residues" evidence="1">
    <location>
        <begin position="393"/>
        <end position="402"/>
    </location>
</feature>
<feature type="compositionally biased region" description="Basic and acidic residues" evidence="1">
    <location>
        <begin position="635"/>
        <end position="703"/>
    </location>
</feature>
<feature type="compositionally biased region" description="Polar residues" evidence="1">
    <location>
        <begin position="507"/>
        <end position="519"/>
    </location>
</feature>
<feature type="compositionally biased region" description="Basic and acidic residues" evidence="1">
    <location>
        <begin position="160"/>
        <end position="174"/>
    </location>
</feature>
<feature type="compositionally biased region" description="Polar residues" evidence="1">
    <location>
        <begin position="373"/>
        <end position="388"/>
    </location>
</feature>
<evidence type="ECO:0000256" key="1">
    <source>
        <dbReference type="SAM" id="MobiDB-lite"/>
    </source>
</evidence>
<name>A0AAW1DMD1_9HEMI</name>
<evidence type="ECO:0000313" key="3">
    <source>
        <dbReference type="Proteomes" id="UP001461498"/>
    </source>
</evidence>
<sequence>MVPQRVLGFVGAAIIKRENDSDENQVVTADNGIRIHISTDETGCSPKVVSYVQGYGRDADGLKEIVLEMPGGNQVLKRDKYNEAQHNYYITQAEPVSTPVCKYSNEYSHDDLLPENMGGVKRGKNLGKEYYISEGESSDNQETIHYSSKYRRGTHPLAPEVKDGGNHEITRDKNNQYRVYYSTGDTEVRHRDFRRHRREDDGVAEKMEEPGMALGDQRVKRDTNFETGYYAPYREGGDTIGLERYLAYRTDKGTDPLQDVKIAREMSSRNQRLTQDKNNDIEYVLHKKRSDILRTERYCRKYRNNAGESLIDVQEPAGANQMVDLHKNNEIRYRISHLEHDDKRFLTYPHKFIEDTENIVKDLKRSEWLGYGNQTGKRYKSTNETGYHSSRRKHEDSLERSTRTPPFGRDANDIAKYFGKPVPTADCHQREKWHKINENRHHSPEREREDGHKRFIHDHAVSRPYSRGSNDIAKYYEKDVRADRHRRHKNYGTEYRSSPRKREDNHGNSTHSRPFSRGTNDIDKYLEKPVRTAKREKRYKNYENECHSSRREREVGHKKFIHDHGYRKEIDDTVRHYEDHDWTADRNKREKRYKNNETVQHISRAVKEDFQKRFIHDHAQRRYVDLTRKDLEEPERIAGENQKKKRYKDYENGHERHKDYETGHQQHKDYETGHQRHKDCENGQERQKDYESRHHSLGKERAAKQRSIHCLKSNIDYIPKSSKELELSAADEIVKHNTYNTQYYFPGADPEVIFKPPLTSSKQKMMFTDTIAREIMTKKKKAENVNDNEIQIRISRDENGGTVTYSRKLNGVDDVDERKVRRDTNEQIGIHVSPVRDGKGTITYFRK</sequence>
<organism evidence="2 3">
    <name type="scientific">Rhynocoris fuscipes</name>
    <dbReference type="NCBI Taxonomy" id="488301"/>
    <lineage>
        <taxon>Eukaryota</taxon>
        <taxon>Metazoa</taxon>
        <taxon>Ecdysozoa</taxon>
        <taxon>Arthropoda</taxon>
        <taxon>Hexapoda</taxon>
        <taxon>Insecta</taxon>
        <taxon>Pterygota</taxon>
        <taxon>Neoptera</taxon>
        <taxon>Paraneoptera</taxon>
        <taxon>Hemiptera</taxon>
        <taxon>Heteroptera</taxon>
        <taxon>Panheteroptera</taxon>
        <taxon>Cimicomorpha</taxon>
        <taxon>Reduviidae</taxon>
        <taxon>Harpactorinae</taxon>
        <taxon>Harpactorini</taxon>
        <taxon>Rhynocoris</taxon>
    </lineage>
</organism>
<comment type="caution">
    <text evidence="2">The sequence shown here is derived from an EMBL/GenBank/DDBJ whole genome shotgun (WGS) entry which is preliminary data.</text>
</comment>